<protein>
    <submittedName>
        <fullName evidence="1">Uncharacterized protein</fullName>
    </submittedName>
</protein>
<dbReference type="Proteomes" id="UP000005101">
    <property type="component" value="Unassembled WGS sequence"/>
</dbReference>
<proteinExistence type="predicted"/>
<organism evidence="1 2">
    <name type="scientific">Bacteroides fragilis 3_1_12</name>
    <dbReference type="NCBI Taxonomy" id="457424"/>
    <lineage>
        <taxon>Bacteria</taxon>
        <taxon>Pseudomonadati</taxon>
        <taxon>Bacteroidota</taxon>
        <taxon>Bacteroidia</taxon>
        <taxon>Bacteroidales</taxon>
        <taxon>Bacteroidaceae</taxon>
        <taxon>Bacteroides</taxon>
    </lineage>
</organism>
<gene>
    <name evidence="1" type="ORF">BFAG_02829</name>
</gene>
<evidence type="ECO:0000313" key="1">
    <source>
        <dbReference type="EMBL" id="EFR54132.1"/>
    </source>
</evidence>
<evidence type="ECO:0000313" key="2">
    <source>
        <dbReference type="Proteomes" id="UP000005101"/>
    </source>
</evidence>
<keyword evidence="2" id="KW-1185">Reference proteome</keyword>
<accession>A0ABN0BMP8</accession>
<dbReference type="EMBL" id="EQ973214">
    <property type="protein sequence ID" value="EFR54132.1"/>
    <property type="molecule type" value="Genomic_DNA"/>
</dbReference>
<name>A0ABN0BMP8_BACFG</name>
<sequence length="110" mass="13196">MKQRISELESQAEEREQYIKKEHKTEQSKLTECLDKARRYFPYVEKLLPLIDYCRNTIYFSDAIISELCRFKKVPFKGNFYSSEFNRKFQAENATFPFGKDNSKKGNFQI</sequence>
<reference evidence="1 2" key="1">
    <citation type="submission" date="2008-12" db="EMBL/GenBank/DDBJ databases">
        <title>Annotation of Bacteroides fragilis strain 3_1_12.</title>
        <authorList>
            <consortium name="The Broad Institute Genome Sequencing Platform"/>
            <person name="Ward D."/>
            <person name="Young S.K."/>
            <person name="Kodira C.D."/>
            <person name="Zeng Q."/>
            <person name="Koehrsen M."/>
            <person name="Alvarado L."/>
            <person name="Berlin A."/>
            <person name="Borenstein D."/>
            <person name="Chen Z."/>
            <person name="Engels R."/>
            <person name="Freedman E."/>
            <person name="Gellesch M."/>
            <person name="Goldberg J."/>
            <person name="Griggs A."/>
            <person name="Gujja S."/>
            <person name="Heiman D."/>
            <person name="Hepburn T."/>
            <person name="Howarth C."/>
            <person name="Jen D."/>
            <person name="Larson L."/>
            <person name="Lewis B."/>
            <person name="Mehta T."/>
            <person name="Park D."/>
            <person name="Pearson M."/>
            <person name="Roberts A."/>
            <person name="Saif S."/>
            <person name="Shea T."/>
            <person name="Shenoy N."/>
            <person name="Sisk P."/>
            <person name="Stolte C."/>
            <person name="Sykes S."/>
            <person name="Walk T."/>
            <person name="White J."/>
            <person name="Yandava C."/>
            <person name="Allen-Vercoe E."/>
            <person name="Strauss J."/>
            <person name="Ambrose C."/>
            <person name="Lander E."/>
            <person name="Nusbaum C."/>
            <person name="Galagan J."/>
            <person name="Birren B."/>
        </authorList>
    </citation>
    <scope>NUCLEOTIDE SEQUENCE [LARGE SCALE GENOMIC DNA]</scope>
    <source>
        <strain evidence="1 2">3_1_12</strain>
    </source>
</reference>